<dbReference type="GO" id="GO:0006744">
    <property type="term" value="P:ubiquinone biosynthetic process"/>
    <property type="evidence" value="ECO:0007669"/>
    <property type="project" value="UniProtKB-UniRule"/>
</dbReference>
<proteinExistence type="inferred from homology"/>
<name>A0A853FFP5_9BURK</name>
<evidence type="ECO:0000256" key="3">
    <source>
        <dbReference type="ARBA" id="ARBA00022630"/>
    </source>
</evidence>
<dbReference type="GO" id="GO:0005829">
    <property type="term" value="C:cytosol"/>
    <property type="evidence" value="ECO:0007669"/>
    <property type="project" value="TreeGrafter"/>
</dbReference>
<dbReference type="FunFam" id="3.40.1670.10:FF:000001">
    <property type="entry name" value="3-octaprenyl-4-hydroxybenzoate carboxy-lyase"/>
    <property type="match status" value="1"/>
</dbReference>
<dbReference type="EC" id="4.1.1.98" evidence="11"/>
<evidence type="ECO:0000256" key="1">
    <source>
        <dbReference type="ARBA" id="ARBA00010021"/>
    </source>
</evidence>
<dbReference type="HAMAP" id="MF_01636">
    <property type="entry name" value="UbiD"/>
    <property type="match status" value="1"/>
</dbReference>
<feature type="binding site" evidence="11">
    <location>
        <begin position="194"/>
        <end position="196"/>
    </location>
    <ligand>
        <name>prenylated FMN</name>
        <dbReference type="ChEBI" id="CHEBI:87746"/>
    </ligand>
</feature>
<evidence type="ECO:0000256" key="2">
    <source>
        <dbReference type="ARBA" id="ARBA00022475"/>
    </source>
</evidence>
<feature type="domain" description="3-octaprenyl-4-hydroxybenzoate carboxy-lyase-like C-terminal" evidence="15">
    <location>
        <begin position="364"/>
        <end position="488"/>
    </location>
</feature>
<evidence type="ECO:0000256" key="5">
    <source>
        <dbReference type="ARBA" id="ARBA00022688"/>
    </source>
</evidence>
<dbReference type="EMBL" id="JACCEW010000006">
    <property type="protein sequence ID" value="NYT38488.1"/>
    <property type="molecule type" value="Genomic_DNA"/>
</dbReference>
<dbReference type="OrthoDB" id="9809841at2"/>
<feature type="domain" description="3-octaprenyl-4-hydroxybenzoate carboxy-lyase-like Rift-related" evidence="13">
    <location>
        <begin position="128"/>
        <end position="358"/>
    </location>
</feature>
<keyword evidence="10 11" id="KW-0456">Lyase</keyword>
<feature type="binding site" evidence="11">
    <location>
        <begin position="199"/>
        <end position="200"/>
    </location>
    <ligand>
        <name>prenylated FMN</name>
        <dbReference type="ChEBI" id="CHEBI:87746"/>
    </ligand>
</feature>
<reference evidence="16 17" key="1">
    <citation type="submission" date="2020-07" db="EMBL/GenBank/DDBJ databases">
        <title>Taxonomic revisions and descriptions of new bacterial species based on genomic comparisons in the high-G+C-content subgroup of the family Alcaligenaceae.</title>
        <authorList>
            <person name="Szabo A."/>
            <person name="Felfoldi T."/>
        </authorList>
    </citation>
    <scope>NUCLEOTIDE SEQUENCE [LARGE SCALE GENOMIC DNA]</scope>
    <source>
        <strain evidence="16 17">DSM 25264</strain>
    </source>
</reference>
<keyword evidence="7 11" id="KW-0210">Decarboxylase</keyword>
<protein>
    <recommendedName>
        <fullName evidence="11">3-octaprenyl-4-hydroxybenzoate carboxy-lyase</fullName>
        <ecNumber evidence="11">4.1.1.98</ecNumber>
    </recommendedName>
    <alternativeName>
        <fullName evidence="11">Polyprenyl p-hydroxybenzoate decarboxylase</fullName>
    </alternativeName>
</protein>
<feature type="binding site" evidence="11">
    <location>
        <position position="243"/>
    </location>
    <ligand>
        <name>Mn(2+)</name>
        <dbReference type="ChEBI" id="CHEBI:29035"/>
    </ligand>
</feature>
<feature type="binding site" evidence="11">
    <location>
        <begin position="180"/>
        <end position="182"/>
    </location>
    <ligand>
        <name>prenylated FMN</name>
        <dbReference type="ChEBI" id="CHEBI:87746"/>
    </ligand>
</feature>
<comment type="subcellular location">
    <subcellularLocation>
        <location evidence="11">Cell membrane</location>
        <topology evidence="11">Peripheral membrane protein</topology>
    </subcellularLocation>
</comment>
<comment type="cofactor">
    <cofactor evidence="11">
        <name>prenylated FMN</name>
        <dbReference type="ChEBI" id="CHEBI:87746"/>
    </cofactor>
    <text evidence="11">Binds 1 prenylated FMN per subunit.</text>
</comment>
<evidence type="ECO:0000256" key="11">
    <source>
        <dbReference type="HAMAP-Rule" id="MF_01636"/>
    </source>
</evidence>
<evidence type="ECO:0000313" key="17">
    <source>
        <dbReference type="Proteomes" id="UP000580517"/>
    </source>
</evidence>
<dbReference type="NCBIfam" id="TIGR00148">
    <property type="entry name" value="UbiD family decarboxylase"/>
    <property type="match status" value="2"/>
</dbReference>
<comment type="similarity">
    <text evidence="1 11">Belongs to the UbiD family.</text>
</comment>
<keyword evidence="2 11" id="KW-1003">Cell membrane</keyword>
<dbReference type="FunFam" id="1.20.5.570:FF:000001">
    <property type="entry name" value="3-octaprenyl-4-hydroxybenzoate carboxy-lyase"/>
    <property type="match status" value="1"/>
</dbReference>
<dbReference type="InterPro" id="IPR049381">
    <property type="entry name" value="UbiD-like_C"/>
</dbReference>
<keyword evidence="8 11" id="KW-0472">Membrane</keyword>
<dbReference type="Proteomes" id="UP000580517">
    <property type="component" value="Unassembled WGS sequence"/>
</dbReference>
<dbReference type="InterPro" id="IPR002830">
    <property type="entry name" value="UbiD"/>
</dbReference>
<dbReference type="UniPathway" id="UPA00232"/>
<dbReference type="SUPFAM" id="SSF143968">
    <property type="entry name" value="UbiD C-terminal domain-like"/>
    <property type="match status" value="1"/>
</dbReference>
<dbReference type="AlphaFoldDB" id="A0A853FFP5"/>
<sequence>MKYRDLRDFISQLERAGELKRIAVPVSTDLEMTEISDRVLRAAGPALLFEQPAHRGVPAGMPVLTNLFGTPRRVAWGMGADDVSALRGTGELLASLREPQAPRGLREALTTVNQLKSALWDMSPKTIRNAPCQEVVLEGDDVDLDRIPLQRCWPGDVAPLLTWGLVVTRGPNAKRQNLGIYRQQIVGRNKLIMRWLPHRGGALDFRDHALANPGQPFPIAVALGADPATILGAVTPVPDSLSEYQFAGLLRGSRTELAKTLGSDLSVPAYAEIVLEGHILPATDARARQAHAPGQTSEGHALHAPPPPPDTGYEMALEGPYGDHTGYYNEQDWFPVFTVDRITMRRQPIYHSTYTGKPPDEPAVLGVALNEVFVPLLKRQLPEIVDFYLPPEGCSYRMAVVSMRKQYPGHAKRVMFGLWSVLRQFMYTKFIVVVDHDVDVRNWQEVIWAMTTRMDPVRDTVLVENTPIDYLDFASPVSGLGGKMGLDATNKWPGETQREWGRPIEMDAAVKTRVDAIWGSLGL</sequence>
<dbReference type="Pfam" id="PF20696">
    <property type="entry name" value="UbiD_C"/>
    <property type="match status" value="1"/>
</dbReference>
<dbReference type="SUPFAM" id="SSF50475">
    <property type="entry name" value="FMN-binding split barrel"/>
    <property type="match status" value="1"/>
</dbReference>
<evidence type="ECO:0000256" key="4">
    <source>
        <dbReference type="ARBA" id="ARBA00022643"/>
    </source>
</evidence>
<dbReference type="GO" id="GO:0005886">
    <property type="term" value="C:plasma membrane"/>
    <property type="evidence" value="ECO:0007669"/>
    <property type="project" value="UniProtKB-SubCell"/>
</dbReference>
<comment type="caution">
    <text evidence="16">The sequence shown here is derived from an EMBL/GenBank/DDBJ whole genome shotgun (WGS) entry which is preliminary data.</text>
</comment>
<evidence type="ECO:0000256" key="8">
    <source>
        <dbReference type="ARBA" id="ARBA00023136"/>
    </source>
</evidence>
<dbReference type="GO" id="GO:0008694">
    <property type="term" value="F:4-hydroxy-3-polyprenylbenzoate decarboxylase activity"/>
    <property type="evidence" value="ECO:0007669"/>
    <property type="project" value="UniProtKB-UniRule"/>
</dbReference>
<evidence type="ECO:0000256" key="7">
    <source>
        <dbReference type="ARBA" id="ARBA00022793"/>
    </source>
</evidence>
<dbReference type="InterPro" id="IPR023677">
    <property type="entry name" value="UbiD_bacteria"/>
</dbReference>
<feature type="binding site" evidence="11">
    <location>
        <position position="177"/>
    </location>
    <ligand>
        <name>Mn(2+)</name>
        <dbReference type="ChEBI" id="CHEBI:29035"/>
    </ligand>
</feature>
<dbReference type="Pfam" id="PF20695">
    <property type="entry name" value="UbiD_N"/>
    <property type="match status" value="1"/>
</dbReference>
<keyword evidence="9 11" id="KW-0464">Manganese</keyword>
<dbReference type="PANTHER" id="PTHR30108:SF17">
    <property type="entry name" value="FERULIC ACID DECARBOXYLASE 1"/>
    <property type="match status" value="1"/>
</dbReference>
<evidence type="ECO:0000259" key="14">
    <source>
        <dbReference type="Pfam" id="PF20695"/>
    </source>
</evidence>
<evidence type="ECO:0000256" key="9">
    <source>
        <dbReference type="ARBA" id="ARBA00023211"/>
    </source>
</evidence>
<comment type="subunit">
    <text evidence="11">Homohexamer.</text>
</comment>
<comment type="function">
    <text evidence="11">Catalyzes the decarboxylation of 3-octaprenyl-4-hydroxy benzoate to 2-octaprenylphenol, an intermediate step in ubiquinone biosynthesis.</text>
</comment>
<comment type="cofactor">
    <cofactor evidence="11">
        <name>Mn(2+)</name>
        <dbReference type="ChEBI" id="CHEBI:29035"/>
    </cofactor>
</comment>
<dbReference type="RefSeq" id="WP_129971015.1">
    <property type="nucleotide sequence ID" value="NZ_JACCEW010000006.1"/>
</dbReference>
<organism evidence="16 17">
    <name type="scientific">Allopusillimonas soli</name>
    <dbReference type="NCBI Taxonomy" id="659016"/>
    <lineage>
        <taxon>Bacteria</taxon>
        <taxon>Pseudomonadati</taxon>
        <taxon>Pseudomonadota</taxon>
        <taxon>Betaproteobacteria</taxon>
        <taxon>Burkholderiales</taxon>
        <taxon>Alcaligenaceae</taxon>
        <taxon>Allopusillimonas</taxon>
    </lineage>
</organism>
<dbReference type="InterPro" id="IPR049383">
    <property type="entry name" value="UbiD-like_N"/>
</dbReference>
<dbReference type="Gene3D" id="3.40.1670.10">
    <property type="entry name" value="UbiD C-terminal domain-like"/>
    <property type="match status" value="1"/>
</dbReference>
<accession>A0A853FFP5</accession>
<dbReference type="GO" id="GO:0046872">
    <property type="term" value="F:metal ion binding"/>
    <property type="evidence" value="ECO:0007669"/>
    <property type="project" value="UniProtKB-KW"/>
</dbReference>
<comment type="pathway">
    <text evidence="11">Cofactor biosynthesis; ubiquinone biosynthesis.</text>
</comment>
<keyword evidence="4 11" id="KW-0288">FMN</keyword>
<evidence type="ECO:0000259" key="15">
    <source>
        <dbReference type="Pfam" id="PF20696"/>
    </source>
</evidence>
<keyword evidence="17" id="KW-1185">Reference proteome</keyword>
<dbReference type="InterPro" id="IPR048304">
    <property type="entry name" value="UbiD_Rift_dom"/>
</dbReference>
<evidence type="ECO:0000256" key="6">
    <source>
        <dbReference type="ARBA" id="ARBA00022723"/>
    </source>
</evidence>
<feature type="region of interest" description="Disordered" evidence="12">
    <location>
        <begin position="287"/>
        <end position="307"/>
    </location>
</feature>
<keyword evidence="3 11" id="KW-0285">Flavoprotein</keyword>
<dbReference type="Pfam" id="PF01977">
    <property type="entry name" value="UbiD"/>
    <property type="match status" value="1"/>
</dbReference>
<evidence type="ECO:0000256" key="12">
    <source>
        <dbReference type="SAM" id="MobiDB-lite"/>
    </source>
</evidence>
<dbReference type="Gene3D" id="1.20.5.570">
    <property type="entry name" value="Single helix bin"/>
    <property type="match status" value="1"/>
</dbReference>
<dbReference type="PANTHER" id="PTHR30108">
    <property type="entry name" value="3-OCTAPRENYL-4-HYDROXYBENZOATE CARBOXY-LYASE-RELATED"/>
    <property type="match status" value="1"/>
</dbReference>
<feature type="domain" description="3-octaprenyl-4-hydroxybenzoate carboxy-lyase-like N-terminal" evidence="14">
    <location>
        <begin position="10"/>
        <end position="92"/>
    </location>
</feature>
<feature type="active site" description="Proton donor" evidence="11">
    <location>
        <position position="323"/>
    </location>
</feature>
<evidence type="ECO:0000313" key="16">
    <source>
        <dbReference type="EMBL" id="NYT38488.1"/>
    </source>
</evidence>
<evidence type="ECO:0000259" key="13">
    <source>
        <dbReference type="Pfam" id="PF01977"/>
    </source>
</evidence>
<keyword evidence="6 11" id="KW-0479">Metal-binding</keyword>
<evidence type="ECO:0000256" key="10">
    <source>
        <dbReference type="ARBA" id="ARBA00023239"/>
    </source>
</evidence>
<comment type="catalytic activity">
    <reaction evidence="11">
        <text>a 4-hydroxy-3-(all-trans-polyprenyl)benzoate + H(+) = a 2-(all-trans-polyprenyl)phenol + CO2</text>
        <dbReference type="Rhea" id="RHEA:41680"/>
        <dbReference type="Rhea" id="RHEA-COMP:9514"/>
        <dbReference type="Rhea" id="RHEA-COMP:9516"/>
        <dbReference type="ChEBI" id="CHEBI:1269"/>
        <dbReference type="ChEBI" id="CHEBI:15378"/>
        <dbReference type="ChEBI" id="CHEBI:16526"/>
        <dbReference type="ChEBI" id="CHEBI:78396"/>
        <dbReference type="EC" id="4.1.1.98"/>
    </reaction>
</comment>
<keyword evidence="5 11" id="KW-0831">Ubiquinone biosynthesis</keyword>
<gene>
    <name evidence="11" type="primary">ubiD</name>
    <name evidence="16" type="ORF">H0A68_16515</name>
</gene>